<dbReference type="PROSITE" id="PS50263">
    <property type="entry name" value="CN_HYDROLASE"/>
    <property type="match status" value="1"/>
</dbReference>
<dbReference type="Proteomes" id="UP000266258">
    <property type="component" value="Unassembled WGS sequence"/>
</dbReference>
<dbReference type="PANTHER" id="PTHR38686">
    <property type="entry name" value="APOLIPOPROTEIN N-ACYLTRANSFERASE"/>
    <property type="match status" value="1"/>
</dbReference>
<protein>
    <recommendedName>
        <fullName evidence="9">Apolipoprotein N-acyltransferase</fullName>
        <shortName evidence="9">ALP N-acyltransferase</shortName>
        <ecNumber evidence="9">2.3.1.269</ecNumber>
    </recommendedName>
</protein>
<feature type="transmembrane region" description="Helical" evidence="9">
    <location>
        <begin position="59"/>
        <end position="77"/>
    </location>
</feature>
<feature type="transmembrane region" description="Helical" evidence="9">
    <location>
        <begin position="165"/>
        <end position="187"/>
    </location>
</feature>
<keyword evidence="6 9" id="KW-1133">Transmembrane helix</keyword>
<comment type="function">
    <text evidence="9">Catalyzes the phospholipid dependent N-acylation of the N-terminal cysteine of apolipoprotein, the last step in lipoprotein maturation.</text>
</comment>
<feature type="transmembrane region" description="Helical" evidence="9">
    <location>
        <begin position="547"/>
        <end position="568"/>
    </location>
</feature>
<dbReference type="RefSeq" id="WP_119496448.1">
    <property type="nucleotide sequence ID" value="NZ_NRJH01000012.1"/>
</dbReference>
<dbReference type="GO" id="GO:0005886">
    <property type="term" value="C:plasma membrane"/>
    <property type="evidence" value="ECO:0007669"/>
    <property type="project" value="UniProtKB-SubCell"/>
</dbReference>
<dbReference type="SUPFAM" id="SSF56317">
    <property type="entry name" value="Carbon-nitrogen hydrolase"/>
    <property type="match status" value="1"/>
</dbReference>
<dbReference type="InterPro" id="IPR004563">
    <property type="entry name" value="Apolipo_AcylTrfase"/>
</dbReference>
<dbReference type="Pfam" id="PF20154">
    <property type="entry name" value="LNT_N"/>
    <property type="match status" value="1"/>
</dbReference>
<feature type="transmembrane region" description="Helical" evidence="9">
    <location>
        <begin position="89"/>
        <end position="113"/>
    </location>
</feature>
<feature type="transmembrane region" description="Helical" evidence="9">
    <location>
        <begin position="120"/>
        <end position="138"/>
    </location>
</feature>
<comment type="subcellular location">
    <subcellularLocation>
        <location evidence="1 9">Cell membrane</location>
        <topology evidence="1 9">Multi-pass membrane protein</topology>
    </subcellularLocation>
</comment>
<keyword evidence="12" id="KW-1185">Reference proteome</keyword>
<dbReference type="EC" id="2.3.1.269" evidence="9"/>
<dbReference type="InterPro" id="IPR045378">
    <property type="entry name" value="LNT_N"/>
</dbReference>
<dbReference type="PANTHER" id="PTHR38686:SF1">
    <property type="entry name" value="APOLIPOPROTEIN N-ACYLTRANSFERASE"/>
    <property type="match status" value="1"/>
</dbReference>
<dbReference type="NCBIfam" id="TIGR00546">
    <property type="entry name" value="lnt"/>
    <property type="match status" value="1"/>
</dbReference>
<name>A0A3A1Y8J0_9GAMM</name>
<comment type="pathway">
    <text evidence="9">Protein modification; lipoprotein biosynthesis (N-acyl transfer).</text>
</comment>
<dbReference type="AlphaFoldDB" id="A0A3A1Y8J0"/>
<proteinExistence type="inferred from homology"/>
<feature type="transmembrane region" description="Helical" evidence="9">
    <location>
        <begin position="30"/>
        <end position="47"/>
    </location>
</feature>
<comment type="similarity">
    <text evidence="2 9">Belongs to the CN hydrolase family. Apolipoprotein N-acyltransferase subfamily.</text>
</comment>
<keyword evidence="11" id="KW-0449">Lipoprotein</keyword>
<evidence type="ECO:0000313" key="11">
    <source>
        <dbReference type="EMBL" id="RIY33626.1"/>
    </source>
</evidence>
<keyword evidence="8 9" id="KW-0012">Acyltransferase</keyword>
<evidence type="ECO:0000256" key="8">
    <source>
        <dbReference type="ARBA" id="ARBA00023315"/>
    </source>
</evidence>
<sequence length="574" mass="64209">MVISSWSMRFPLVLFAAFVGYFTYLGFAPYYNSLALFVSLFFYIFFLQIKASKKRGSYLIPYVWDVAFSYATLSWLNQALNYFGDLPTGMSQVVVLAISLGLGVRSLILAILWNGRGRNFIFLPLLFSGVTYLWYNLVANFPWLNLAYANSNAVGALLAPIGGTYLVQFSQFAFITFIYALVHKIVLSRQQPMTMSLRRQTIDRQQRIAWRTDFVALFLLAVGYVAAHFYYVQYTSKANTPISVALVQPNFTSHERNLLESQPQMVAQYQNLIGQTLNNQGQAAPRLWILPESALMSFYSLDANPLYANSPYVAPTLGYLASIYAPLAPLNGDLILGTLGVAMQDDKIRNYNAALVLTNPASVAGAVLAPNRIEHLNDQPVLVQSYLKQHLVPFGEYVPFASVLKYLPIPGIENIVNSPFSTGQKYQANIKTSASQAAVLICYDALFAEQLMRQINSDTNVLINISNDVWFGNDQGPAQHLNVARYRSLESQRYTLRATNNGITAIINEQGQVVNYLPQNQARVLVGQYYNVTGTTPYQEYSRLMNFALALIFLFAVGIVRACVALMTSNNRNV</sequence>
<evidence type="ECO:0000256" key="1">
    <source>
        <dbReference type="ARBA" id="ARBA00004651"/>
    </source>
</evidence>
<evidence type="ECO:0000256" key="2">
    <source>
        <dbReference type="ARBA" id="ARBA00010065"/>
    </source>
</evidence>
<keyword evidence="5 9" id="KW-0812">Transmembrane</keyword>
<reference evidence="11 12" key="1">
    <citation type="submission" date="2017-08" db="EMBL/GenBank/DDBJ databases">
        <title>Reclassification of Bisgaard taxon 37 and 44.</title>
        <authorList>
            <person name="Christensen H."/>
        </authorList>
    </citation>
    <scope>NUCLEOTIDE SEQUENCE [LARGE SCALE GENOMIC DNA]</scope>
    <source>
        <strain evidence="11 12">B96_4</strain>
    </source>
</reference>
<evidence type="ECO:0000256" key="6">
    <source>
        <dbReference type="ARBA" id="ARBA00022989"/>
    </source>
</evidence>
<organism evidence="11 12">
    <name type="scientific">Psittacicella melopsittaci</name>
    <dbReference type="NCBI Taxonomy" id="2028576"/>
    <lineage>
        <taxon>Bacteria</taxon>
        <taxon>Pseudomonadati</taxon>
        <taxon>Pseudomonadota</taxon>
        <taxon>Gammaproteobacteria</taxon>
        <taxon>Pasteurellales</taxon>
        <taxon>Psittacicellaceae</taxon>
        <taxon>Psittacicella</taxon>
    </lineage>
</organism>
<accession>A0A3A1Y8J0</accession>
<dbReference type="Gene3D" id="3.60.110.10">
    <property type="entry name" value="Carbon-nitrogen hydrolase"/>
    <property type="match status" value="1"/>
</dbReference>
<dbReference type="CDD" id="cd07571">
    <property type="entry name" value="ALP_N-acyl_transferase"/>
    <property type="match status" value="1"/>
</dbReference>
<dbReference type="EMBL" id="NRJH01000012">
    <property type="protein sequence ID" value="RIY33626.1"/>
    <property type="molecule type" value="Genomic_DNA"/>
</dbReference>
<comment type="caution">
    <text evidence="11">The sequence shown here is derived from an EMBL/GenBank/DDBJ whole genome shotgun (WGS) entry which is preliminary data.</text>
</comment>
<evidence type="ECO:0000313" key="12">
    <source>
        <dbReference type="Proteomes" id="UP000266258"/>
    </source>
</evidence>
<dbReference type="HAMAP" id="MF_01148">
    <property type="entry name" value="Lnt"/>
    <property type="match status" value="1"/>
</dbReference>
<dbReference type="InterPro" id="IPR036526">
    <property type="entry name" value="C-N_Hydrolase_sf"/>
</dbReference>
<gene>
    <name evidence="9 11" type="primary">lnt</name>
    <name evidence="11" type="ORF">CJP74_01165</name>
</gene>
<keyword evidence="7 9" id="KW-0472">Membrane</keyword>
<evidence type="ECO:0000256" key="4">
    <source>
        <dbReference type="ARBA" id="ARBA00022679"/>
    </source>
</evidence>
<dbReference type="OrthoDB" id="9804277at2"/>
<evidence type="ECO:0000256" key="3">
    <source>
        <dbReference type="ARBA" id="ARBA00022475"/>
    </source>
</evidence>
<keyword evidence="4 9" id="KW-0808">Transferase</keyword>
<evidence type="ECO:0000256" key="7">
    <source>
        <dbReference type="ARBA" id="ARBA00023136"/>
    </source>
</evidence>
<evidence type="ECO:0000256" key="5">
    <source>
        <dbReference type="ARBA" id="ARBA00022692"/>
    </source>
</evidence>
<evidence type="ECO:0000256" key="9">
    <source>
        <dbReference type="HAMAP-Rule" id="MF_01148"/>
    </source>
</evidence>
<dbReference type="GO" id="GO:0042158">
    <property type="term" value="P:lipoprotein biosynthetic process"/>
    <property type="evidence" value="ECO:0007669"/>
    <property type="project" value="UniProtKB-UniRule"/>
</dbReference>
<feature type="domain" description="CN hydrolase" evidence="10">
    <location>
        <begin position="242"/>
        <end position="531"/>
    </location>
</feature>
<keyword evidence="3 9" id="KW-1003">Cell membrane</keyword>
<evidence type="ECO:0000259" key="10">
    <source>
        <dbReference type="PROSITE" id="PS50263"/>
    </source>
</evidence>
<dbReference type="UniPathway" id="UPA00666"/>
<dbReference type="InterPro" id="IPR003010">
    <property type="entry name" value="C-N_Hydrolase"/>
</dbReference>
<dbReference type="GO" id="GO:0016410">
    <property type="term" value="F:N-acyltransferase activity"/>
    <property type="evidence" value="ECO:0007669"/>
    <property type="project" value="UniProtKB-UniRule"/>
</dbReference>
<comment type="catalytic activity">
    <reaction evidence="9">
        <text>N-terminal S-1,2-diacyl-sn-glyceryl-L-cysteinyl-[lipoprotein] + a glycerophospholipid = N-acyl-S-1,2-diacyl-sn-glyceryl-L-cysteinyl-[lipoprotein] + a 2-acyl-sn-glycero-3-phospholipid + H(+)</text>
        <dbReference type="Rhea" id="RHEA:48228"/>
        <dbReference type="Rhea" id="RHEA-COMP:14681"/>
        <dbReference type="Rhea" id="RHEA-COMP:14684"/>
        <dbReference type="ChEBI" id="CHEBI:15378"/>
        <dbReference type="ChEBI" id="CHEBI:136912"/>
        <dbReference type="ChEBI" id="CHEBI:140656"/>
        <dbReference type="ChEBI" id="CHEBI:140657"/>
        <dbReference type="ChEBI" id="CHEBI:140660"/>
        <dbReference type="EC" id="2.3.1.269"/>
    </reaction>
</comment>
<feature type="transmembrane region" description="Helical" evidence="9">
    <location>
        <begin position="208"/>
        <end position="231"/>
    </location>
</feature>
<dbReference type="Pfam" id="PF00795">
    <property type="entry name" value="CN_hydrolase"/>
    <property type="match status" value="1"/>
</dbReference>